<sequence length="94" mass="10529">MQLSNRAQELKPSATMQITALAESMKREGKDIIVLAAGQPDFSTPDFINAAGKEAMDKNYTRYTPAAGMIEFKEAIQKKFKRDNNLDYALDEII</sequence>
<comment type="similarity">
    <text evidence="2">Belongs to the class-I pyridoxal-phosphate-dependent aminotransferase family.</text>
</comment>
<keyword evidence="3" id="KW-0032">Aminotransferase</keyword>
<comment type="cofactor">
    <cofactor evidence="1">
        <name>pyridoxal 5'-phosphate</name>
        <dbReference type="ChEBI" id="CHEBI:597326"/>
    </cofactor>
</comment>
<dbReference type="Pfam" id="PF00155">
    <property type="entry name" value="Aminotran_1_2"/>
    <property type="match status" value="1"/>
</dbReference>
<reference evidence="7" key="1">
    <citation type="journal article" date="2014" name="Front. Microbiol.">
        <title>High frequency of phylogenetically diverse reductive dehalogenase-homologous genes in deep subseafloor sedimentary metagenomes.</title>
        <authorList>
            <person name="Kawai M."/>
            <person name="Futagami T."/>
            <person name="Toyoda A."/>
            <person name="Takaki Y."/>
            <person name="Nishi S."/>
            <person name="Hori S."/>
            <person name="Arai W."/>
            <person name="Tsubouchi T."/>
            <person name="Morono Y."/>
            <person name="Uchiyama I."/>
            <person name="Ito T."/>
            <person name="Fujiyama A."/>
            <person name="Inagaki F."/>
            <person name="Takami H."/>
        </authorList>
    </citation>
    <scope>NUCLEOTIDE SEQUENCE</scope>
    <source>
        <strain evidence="7">Expedition CK06-06</strain>
    </source>
</reference>
<evidence type="ECO:0000256" key="4">
    <source>
        <dbReference type="ARBA" id="ARBA00022679"/>
    </source>
</evidence>
<protein>
    <recommendedName>
        <fullName evidence="6">Aminotransferase class I/classII large domain-containing protein</fullName>
    </recommendedName>
</protein>
<evidence type="ECO:0000256" key="2">
    <source>
        <dbReference type="ARBA" id="ARBA00007441"/>
    </source>
</evidence>
<feature type="domain" description="Aminotransferase class I/classII large" evidence="6">
    <location>
        <begin position="30"/>
        <end position="90"/>
    </location>
</feature>
<dbReference type="PANTHER" id="PTHR46383:SF1">
    <property type="entry name" value="ASPARTATE AMINOTRANSFERASE"/>
    <property type="match status" value="1"/>
</dbReference>
<dbReference type="SUPFAM" id="SSF53383">
    <property type="entry name" value="PLP-dependent transferases"/>
    <property type="match status" value="1"/>
</dbReference>
<dbReference type="InterPro" id="IPR015422">
    <property type="entry name" value="PyrdxlP-dep_Trfase_small"/>
</dbReference>
<gene>
    <name evidence="7" type="ORF">S01H1_02949</name>
</gene>
<dbReference type="InterPro" id="IPR050596">
    <property type="entry name" value="AspAT/PAT-like"/>
</dbReference>
<proteinExistence type="inferred from homology"/>
<dbReference type="InterPro" id="IPR015424">
    <property type="entry name" value="PyrdxlP-dep_Trfase"/>
</dbReference>
<dbReference type="AlphaFoldDB" id="X0RVV8"/>
<keyword evidence="5" id="KW-0663">Pyridoxal phosphate</keyword>
<dbReference type="GO" id="GO:0008483">
    <property type="term" value="F:transaminase activity"/>
    <property type="evidence" value="ECO:0007669"/>
    <property type="project" value="UniProtKB-KW"/>
</dbReference>
<comment type="caution">
    <text evidence="7">The sequence shown here is derived from an EMBL/GenBank/DDBJ whole genome shotgun (WGS) entry which is preliminary data.</text>
</comment>
<dbReference type="Gene3D" id="3.90.1150.10">
    <property type="entry name" value="Aspartate Aminotransferase, domain 1"/>
    <property type="match status" value="1"/>
</dbReference>
<accession>X0RVV8</accession>
<dbReference type="GO" id="GO:0006520">
    <property type="term" value="P:amino acid metabolic process"/>
    <property type="evidence" value="ECO:0007669"/>
    <property type="project" value="InterPro"/>
</dbReference>
<evidence type="ECO:0000256" key="1">
    <source>
        <dbReference type="ARBA" id="ARBA00001933"/>
    </source>
</evidence>
<feature type="non-terminal residue" evidence="7">
    <location>
        <position position="94"/>
    </location>
</feature>
<dbReference type="GO" id="GO:0030170">
    <property type="term" value="F:pyridoxal phosphate binding"/>
    <property type="evidence" value="ECO:0007669"/>
    <property type="project" value="InterPro"/>
</dbReference>
<keyword evidence="4" id="KW-0808">Transferase</keyword>
<dbReference type="InterPro" id="IPR004839">
    <property type="entry name" value="Aminotransferase_I/II_large"/>
</dbReference>
<evidence type="ECO:0000313" key="7">
    <source>
        <dbReference type="EMBL" id="GAF72938.1"/>
    </source>
</evidence>
<evidence type="ECO:0000256" key="5">
    <source>
        <dbReference type="ARBA" id="ARBA00022898"/>
    </source>
</evidence>
<evidence type="ECO:0000259" key="6">
    <source>
        <dbReference type="Pfam" id="PF00155"/>
    </source>
</evidence>
<evidence type="ECO:0000256" key="3">
    <source>
        <dbReference type="ARBA" id="ARBA00022576"/>
    </source>
</evidence>
<dbReference type="PANTHER" id="PTHR46383">
    <property type="entry name" value="ASPARTATE AMINOTRANSFERASE"/>
    <property type="match status" value="1"/>
</dbReference>
<dbReference type="EMBL" id="BARS01001521">
    <property type="protein sequence ID" value="GAF72938.1"/>
    <property type="molecule type" value="Genomic_DNA"/>
</dbReference>
<organism evidence="7">
    <name type="scientific">marine sediment metagenome</name>
    <dbReference type="NCBI Taxonomy" id="412755"/>
    <lineage>
        <taxon>unclassified sequences</taxon>
        <taxon>metagenomes</taxon>
        <taxon>ecological metagenomes</taxon>
    </lineage>
</organism>
<name>X0RVV8_9ZZZZ</name>